<accession>A0A432WU88</accession>
<dbReference type="Proteomes" id="UP000286934">
    <property type="component" value="Unassembled WGS sequence"/>
</dbReference>
<dbReference type="EMBL" id="PIPP01000002">
    <property type="protein sequence ID" value="RUO37324.1"/>
    <property type="molecule type" value="Genomic_DNA"/>
</dbReference>
<reference evidence="3" key="1">
    <citation type="journal article" date="2018" name="Front. Microbiol.">
        <title>Genome-Based Analysis Reveals the Taxonomy and Diversity of the Family Idiomarinaceae.</title>
        <authorList>
            <person name="Liu Y."/>
            <person name="Lai Q."/>
            <person name="Shao Z."/>
        </authorList>
    </citation>
    <scope>NUCLEOTIDE SEQUENCE [LARGE SCALE GENOMIC DNA]</scope>
    <source>
        <strain evidence="3">AIS</strain>
    </source>
</reference>
<protein>
    <recommendedName>
        <fullName evidence="1">Glycosyltransferase 2-like domain-containing protein</fullName>
    </recommendedName>
</protein>
<evidence type="ECO:0000313" key="2">
    <source>
        <dbReference type="EMBL" id="RUO37324.1"/>
    </source>
</evidence>
<organism evidence="2 3">
    <name type="scientific">Aliidiomarina shirensis</name>
    <dbReference type="NCBI Taxonomy" id="1048642"/>
    <lineage>
        <taxon>Bacteria</taxon>
        <taxon>Pseudomonadati</taxon>
        <taxon>Pseudomonadota</taxon>
        <taxon>Gammaproteobacteria</taxon>
        <taxon>Alteromonadales</taxon>
        <taxon>Idiomarinaceae</taxon>
        <taxon>Aliidiomarina</taxon>
    </lineage>
</organism>
<comment type="caution">
    <text evidence="2">The sequence shown here is derived from an EMBL/GenBank/DDBJ whole genome shotgun (WGS) entry which is preliminary data.</text>
</comment>
<dbReference type="OrthoDB" id="9802649at2"/>
<dbReference type="InterPro" id="IPR001173">
    <property type="entry name" value="Glyco_trans_2-like"/>
</dbReference>
<dbReference type="GO" id="GO:0016758">
    <property type="term" value="F:hexosyltransferase activity"/>
    <property type="evidence" value="ECO:0007669"/>
    <property type="project" value="UniProtKB-ARBA"/>
</dbReference>
<dbReference type="InterPro" id="IPR029044">
    <property type="entry name" value="Nucleotide-diphossugar_trans"/>
</dbReference>
<sequence>MNVNMLSAPKSESDVTSFWKYSDKIYVSFICISFNQVEYIAGALESLLAQKCKYRFEILVHDDCSTDGTKAIIEGYKARFPSIINFISQNENQFSKGKKIFPIAIEHCNGEFVAFCEADDYWVDEFKAEKQLEACLAQKASLCVTKSLELNEDTGEQLTLLDNVSGSSIRLNDIIRLRGAGVATASMMCRKSSLDVYMAHSDRFIVSDYFIQVLCSVDANCAFVPEVTSVYRRNAAGSWTQSQKSNRQKIYRYQIEMVKSVAFLSELILQKETRGALTSIFYFYYLPAAKGALKFGSLNDFIQLLKLPIKMMLLNIKRKKYEL</sequence>
<evidence type="ECO:0000313" key="3">
    <source>
        <dbReference type="Proteomes" id="UP000286934"/>
    </source>
</evidence>
<proteinExistence type="predicted"/>
<name>A0A432WU88_9GAMM</name>
<dbReference type="SUPFAM" id="SSF53448">
    <property type="entry name" value="Nucleotide-diphospho-sugar transferases"/>
    <property type="match status" value="1"/>
</dbReference>
<dbReference type="RefSeq" id="WP_126806465.1">
    <property type="nucleotide sequence ID" value="NZ_PIPP01000002.1"/>
</dbReference>
<dbReference type="PANTHER" id="PTHR22916">
    <property type="entry name" value="GLYCOSYLTRANSFERASE"/>
    <property type="match status" value="1"/>
</dbReference>
<evidence type="ECO:0000259" key="1">
    <source>
        <dbReference type="Pfam" id="PF00535"/>
    </source>
</evidence>
<feature type="domain" description="Glycosyltransferase 2-like" evidence="1">
    <location>
        <begin position="28"/>
        <end position="156"/>
    </location>
</feature>
<gene>
    <name evidence="2" type="ORF">CWE13_05005</name>
</gene>
<dbReference type="Gene3D" id="3.90.550.10">
    <property type="entry name" value="Spore Coat Polysaccharide Biosynthesis Protein SpsA, Chain A"/>
    <property type="match status" value="1"/>
</dbReference>
<dbReference type="PANTHER" id="PTHR22916:SF3">
    <property type="entry name" value="UDP-GLCNAC:BETAGAL BETA-1,3-N-ACETYLGLUCOSAMINYLTRANSFERASE-LIKE PROTEIN 1"/>
    <property type="match status" value="1"/>
</dbReference>
<keyword evidence="3" id="KW-1185">Reference proteome</keyword>
<dbReference type="Pfam" id="PF00535">
    <property type="entry name" value="Glycos_transf_2"/>
    <property type="match status" value="1"/>
</dbReference>
<dbReference type="AlphaFoldDB" id="A0A432WU88"/>